<comment type="caution">
    <text evidence="2">The sequence shown here is derived from an EMBL/GenBank/DDBJ whole genome shotgun (WGS) entry which is preliminary data.</text>
</comment>
<dbReference type="EMBL" id="PJQY01002717">
    <property type="protein sequence ID" value="PQM43120.1"/>
    <property type="molecule type" value="Genomic_DNA"/>
</dbReference>
<evidence type="ECO:0000256" key="1">
    <source>
        <dbReference type="SAM" id="MobiDB-lite"/>
    </source>
</evidence>
<sequence>MDSSVQAEEKPSTLKRHSELVKGTSEDVLLSSGFRKDLISGKASELKAEKADETDDRGHHNQAENQRTDPESPSPSKKESNDLSIPENRAVGGSSSAVTDHDDEHVEENLESKEGNDQLGEPVLSKVPSDLPMQEVEEHLRSRCFFCVCCRVAEADAKVEFDLNEGFNADDGKYGEPSNLTAPGCSTALQLISPHVPAAAKGPCIPPEDLLKSKGEVGWKGSAATSAFRPAEPRKALEMLLGSSISVLEPTAGKQGTPALDIDLNVPDERILEDMAPQGSAQEICSRSDPTNNNDLAHYQSMSIAPVRSSGGLDLDLNQIDEASEMGNYSLSNSCRMDNPLLSVKSTGPLNGEVSLRRDFDLNDGPVVEELSAEPAVFSQHTKSSVHLNHLFLVLG</sequence>
<dbReference type="STRING" id="2094558.A0A314V038"/>
<dbReference type="AlphaFoldDB" id="A0A314V038"/>
<organism evidence="2 3">
    <name type="scientific">Prunus yedoensis var. nudiflora</name>
    <dbReference type="NCBI Taxonomy" id="2094558"/>
    <lineage>
        <taxon>Eukaryota</taxon>
        <taxon>Viridiplantae</taxon>
        <taxon>Streptophyta</taxon>
        <taxon>Embryophyta</taxon>
        <taxon>Tracheophyta</taxon>
        <taxon>Spermatophyta</taxon>
        <taxon>Magnoliopsida</taxon>
        <taxon>eudicotyledons</taxon>
        <taxon>Gunneridae</taxon>
        <taxon>Pentapetalae</taxon>
        <taxon>rosids</taxon>
        <taxon>fabids</taxon>
        <taxon>Rosales</taxon>
        <taxon>Rosaceae</taxon>
        <taxon>Amygdaloideae</taxon>
        <taxon>Amygdaleae</taxon>
        <taxon>Prunus</taxon>
    </lineage>
</organism>
<dbReference type="PANTHER" id="PTHR46548:SF1">
    <property type="entry name" value="BAH AND TFIIS DOMAIN-CONTAINING PROTEIN-RELATED"/>
    <property type="match status" value="1"/>
</dbReference>
<dbReference type="OrthoDB" id="1917005at2759"/>
<feature type="compositionally biased region" description="Basic and acidic residues" evidence="1">
    <location>
        <begin position="34"/>
        <end position="81"/>
    </location>
</feature>
<dbReference type="PANTHER" id="PTHR46548">
    <property type="entry name" value="BAH AND TFIIS DOMAIN-CONTAINING PROTEIN-RELATED"/>
    <property type="match status" value="1"/>
</dbReference>
<proteinExistence type="predicted"/>
<feature type="compositionally biased region" description="Basic and acidic residues" evidence="1">
    <location>
        <begin position="7"/>
        <end position="20"/>
    </location>
</feature>
<accession>A0A314V038</accession>
<gene>
    <name evidence="2" type="ORF">Pyn_23026</name>
</gene>
<feature type="region of interest" description="Disordered" evidence="1">
    <location>
        <begin position="1"/>
        <end position="126"/>
    </location>
</feature>
<protein>
    <submittedName>
        <fullName evidence="2">Uncharacterized protein</fullName>
    </submittedName>
</protein>
<reference evidence="2 3" key="1">
    <citation type="submission" date="2018-02" db="EMBL/GenBank/DDBJ databases">
        <title>Draft genome of wild Prunus yedoensis var. nudiflora.</title>
        <authorList>
            <person name="Baek S."/>
            <person name="Kim J.-H."/>
            <person name="Choi K."/>
            <person name="Kim G.-B."/>
            <person name="Cho A."/>
            <person name="Jang H."/>
            <person name="Shin C.-H."/>
            <person name="Yu H.-J."/>
            <person name="Mun J.-H."/>
        </authorList>
    </citation>
    <scope>NUCLEOTIDE SEQUENCE [LARGE SCALE GENOMIC DNA]</scope>
    <source>
        <strain evidence="3">cv. Jeju island</strain>
        <tissue evidence="2">Leaf</tissue>
    </source>
</reference>
<evidence type="ECO:0000313" key="3">
    <source>
        <dbReference type="Proteomes" id="UP000250321"/>
    </source>
</evidence>
<keyword evidence="3" id="KW-1185">Reference proteome</keyword>
<dbReference type="Proteomes" id="UP000250321">
    <property type="component" value="Unassembled WGS sequence"/>
</dbReference>
<evidence type="ECO:0000313" key="2">
    <source>
        <dbReference type="EMBL" id="PQM43120.1"/>
    </source>
</evidence>
<feature type="compositionally biased region" description="Basic and acidic residues" evidence="1">
    <location>
        <begin position="99"/>
        <end position="116"/>
    </location>
</feature>
<name>A0A314V038_PRUYE</name>